<dbReference type="SMART" id="SM00724">
    <property type="entry name" value="TLC"/>
    <property type="match status" value="1"/>
</dbReference>
<dbReference type="InterPro" id="IPR016439">
    <property type="entry name" value="Lag1/Lac1-like"/>
</dbReference>
<comment type="subcellular location">
    <subcellularLocation>
        <location evidence="1">Membrane</location>
        <topology evidence="1">Multi-pass membrane protein</topology>
    </subcellularLocation>
</comment>
<evidence type="ECO:0000256" key="2">
    <source>
        <dbReference type="ARBA" id="ARBA00009808"/>
    </source>
</evidence>
<dbReference type="GO" id="GO:0050291">
    <property type="term" value="F:sphingosine N-acyltransferase activity"/>
    <property type="evidence" value="ECO:0007669"/>
    <property type="project" value="InterPro"/>
</dbReference>
<dbReference type="EMBL" id="CP003525">
    <property type="protein sequence ID" value="AFN83552.1"/>
    <property type="molecule type" value="Genomic_DNA"/>
</dbReference>
<evidence type="ECO:0000256" key="5">
    <source>
        <dbReference type="ARBA" id="ARBA00023136"/>
    </source>
</evidence>
<proteinExistence type="inferred from homology"/>
<dbReference type="GO" id="GO:0016020">
    <property type="term" value="C:membrane"/>
    <property type="evidence" value="ECO:0007669"/>
    <property type="project" value="UniProtKB-SubCell"/>
</dbReference>
<dbReference type="GO" id="GO:0005783">
    <property type="term" value="C:endoplasmic reticulum"/>
    <property type="evidence" value="ECO:0007669"/>
    <property type="project" value="TreeGrafter"/>
</dbReference>
<protein>
    <submittedName>
        <fullName evidence="9">Longevity assurance protein 1</fullName>
    </submittedName>
</protein>
<feature type="domain" description="TLC" evidence="8">
    <location>
        <begin position="67"/>
        <end position="267"/>
    </location>
</feature>
<evidence type="ECO:0000256" key="3">
    <source>
        <dbReference type="ARBA" id="ARBA00022692"/>
    </source>
</evidence>
<dbReference type="KEGG" id="ero:EROM_081360"/>
<keyword evidence="4 7" id="KW-1133">Transmembrane helix</keyword>
<name>I7ASX8_ENCRO</name>
<dbReference type="PANTHER" id="PTHR12560">
    <property type="entry name" value="LONGEVITY ASSURANCE FACTOR 1 LAG1"/>
    <property type="match status" value="1"/>
</dbReference>
<dbReference type="GeneID" id="20521871"/>
<feature type="transmembrane region" description="Helical" evidence="7">
    <location>
        <begin position="235"/>
        <end position="254"/>
    </location>
</feature>
<evidence type="ECO:0000313" key="9">
    <source>
        <dbReference type="EMBL" id="AFN83552.1"/>
    </source>
</evidence>
<evidence type="ECO:0000313" key="10">
    <source>
        <dbReference type="Proteomes" id="UP000010094"/>
    </source>
</evidence>
<dbReference type="GO" id="GO:0046513">
    <property type="term" value="P:ceramide biosynthetic process"/>
    <property type="evidence" value="ECO:0007669"/>
    <property type="project" value="InterPro"/>
</dbReference>
<dbReference type="HOGENOM" id="CLU_028277_5_1_1"/>
<keyword evidence="10" id="KW-1185">Reference proteome</keyword>
<dbReference type="PROSITE" id="PS50922">
    <property type="entry name" value="TLC"/>
    <property type="match status" value="1"/>
</dbReference>
<accession>I7ASX8</accession>
<dbReference type="VEuPathDB" id="MicrosporidiaDB:EROM_081360"/>
<sequence>MMTGLPDVTIDSERVFESQFEFQRDVFFVMVFCLLIIMIKNLVILPMASSLIRKFGVEEALGFERKKKFSVSLWKAMFYSFTSIYGYLIIRSEPLAYTMKNLSGTWGLHNIPFKVLFYYYLEFAYYFVELFYLFNEHMYKDFLQMVTHHIVTIMLLTLSYHRDLLRPGVIIIAVHDISDPFLEISKLTNYIHYKSLAKGIFMCFAGVFVVSRLVIYAFFISLPISISIWRYTFDLYLFLISILLQGLTVMHIIWSSMIMKMVIKVGHKEEFEDIRSVKPQGSSSDVKCK</sequence>
<keyword evidence="5 6" id="KW-0472">Membrane</keyword>
<dbReference type="PANTHER" id="PTHR12560:SF0">
    <property type="entry name" value="LD18904P"/>
    <property type="match status" value="1"/>
</dbReference>
<evidence type="ECO:0000259" key="8">
    <source>
        <dbReference type="PROSITE" id="PS50922"/>
    </source>
</evidence>
<feature type="transmembrane region" description="Helical" evidence="7">
    <location>
        <begin position="26"/>
        <end position="48"/>
    </location>
</feature>
<comment type="similarity">
    <text evidence="2">Belongs to the sphingosine N-acyltransferase family.</text>
</comment>
<feature type="transmembrane region" description="Helical" evidence="7">
    <location>
        <begin position="69"/>
        <end position="90"/>
    </location>
</feature>
<dbReference type="Proteomes" id="UP000010094">
    <property type="component" value="Chromosome VIII"/>
</dbReference>
<dbReference type="OrthoDB" id="537032at2759"/>
<reference evidence="9 10" key="1">
    <citation type="journal article" date="2012" name="Proc. Natl. Acad. Sci. U.S.A.">
        <title>Gain and loss of multiple functionally related, horizontally transferred genes in the reduced genomes of two microsporidian parasites.</title>
        <authorList>
            <person name="Pombert J.-F."/>
            <person name="Selman M."/>
            <person name="Burki F."/>
            <person name="Bardell F.T."/>
            <person name="Farinelli L."/>
            <person name="Solter L.F."/>
            <person name="Whitman D.W."/>
            <person name="Weiss L.M."/>
            <person name="Corradi N."/>
            <person name="Keeling P.J."/>
        </authorList>
    </citation>
    <scope>NUCLEOTIDE SEQUENCE [LARGE SCALE GENOMIC DNA]</scope>
    <source>
        <strain evidence="9 10">SJ-2008</strain>
    </source>
</reference>
<organism evidence="9 10">
    <name type="scientific">Encephalitozoon romaleae (strain SJ-2008)</name>
    <name type="common">Microsporidian parasite</name>
    <dbReference type="NCBI Taxonomy" id="1178016"/>
    <lineage>
        <taxon>Eukaryota</taxon>
        <taxon>Fungi</taxon>
        <taxon>Fungi incertae sedis</taxon>
        <taxon>Microsporidia</taxon>
        <taxon>Unikaryonidae</taxon>
        <taxon>Encephalitozoon</taxon>
    </lineage>
</organism>
<evidence type="ECO:0000256" key="6">
    <source>
        <dbReference type="PROSITE-ProRule" id="PRU00205"/>
    </source>
</evidence>
<evidence type="ECO:0000256" key="1">
    <source>
        <dbReference type="ARBA" id="ARBA00004141"/>
    </source>
</evidence>
<dbReference type="InterPro" id="IPR006634">
    <property type="entry name" value="TLC-dom"/>
</dbReference>
<dbReference type="AlphaFoldDB" id="I7ASX8"/>
<keyword evidence="3 6" id="KW-0812">Transmembrane</keyword>
<feature type="transmembrane region" description="Helical" evidence="7">
    <location>
        <begin position="200"/>
        <end position="229"/>
    </location>
</feature>
<dbReference type="RefSeq" id="XP_009265049.1">
    <property type="nucleotide sequence ID" value="XM_009266774.1"/>
</dbReference>
<dbReference type="Pfam" id="PF03798">
    <property type="entry name" value="TRAM_LAG1_CLN8"/>
    <property type="match status" value="1"/>
</dbReference>
<evidence type="ECO:0000256" key="7">
    <source>
        <dbReference type="SAM" id="Phobius"/>
    </source>
</evidence>
<evidence type="ECO:0000256" key="4">
    <source>
        <dbReference type="ARBA" id="ARBA00022989"/>
    </source>
</evidence>
<feature type="transmembrane region" description="Helical" evidence="7">
    <location>
        <begin position="116"/>
        <end position="135"/>
    </location>
</feature>
<gene>
    <name evidence="9" type="ordered locus">EROM_081360</name>
</gene>